<dbReference type="AlphaFoldDB" id="A0A815MPS1"/>
<dbReference type="PROSITE" id="PS50293">
    <property type="entry name" value="TPR_REGION"/>
    <property type="match status" value="1"/>
</dbReference>
<feature type="repeat" description="TPR" evidence="3">
    <location>
        <begin position="547"/>
        <end position="580"/>
    </location>
</feature>
<keyword evidence="1" id="KW-0677">Repeat</keyword>
<proteinExistence type="predicted"/>
<comment type="caution">
    <text evidence="4">The sequence shown here is derived from an EMBL/GenBank/DDBJ whole genome shotgun (WGS) entry which is preliminary data.</text>
</comment>
<gene>
    <name evidence="4" type="ORF">XAT740_LOCUS35494</name>
</gene>
<dbReference type="SUPFAM" id="SSF56399">
    <property type="entry name" value="ADP-ribosylation"/>
    <property type="match status" value="1"/>
</dbReference>
<dbReference type="InterPro" id="IPR019734">
    <property type="entry name" value="TPR_rpt"/>
</dbReference>
<dbReference type="PROSITE" id="PS50005">
    <property type="entry name" value="TPR"/>
    <property type="match status" value="6"/>
</dbReference>
<dbReference type="PROSITE" id="PS51996">
    <property type="entry name" value="TR_MART"/>
    <property type="match status" value="1"/>
</dbReference>
<evidence type="ECO:0000256" key="3">
    <source>
        <dbReference type="PROSITE-ProRule" id="PRU00339"/>
    </source>
</evidence>
<dbReference type="Pfam" id="PF13424">
    <property type="entry name" value="TPR_12"/>
    <property type="match status" value="3"/>
</dbReference>
<feature type="repeat" description="TPR" evidence="3">
    <location>
        <begin position="631"/>
        <end position="664"/>
    </location>
</feature>
<dbReference type="EMBL" id="CAJNOR010003560">
    <property type="protein sequence ID" value="CAF1425747.1"/>
    <property type="molecule type" value="Genomic_DNA"/>
</dbReference>
<dbReference type="SMART" id="SM00028">
    <property type="entry name" value="TPR"/>
    <property type="match status" value="9"/>
</dbReference>
<reference evidence="4" key="1">
    <citation type="submission" date="2021-02" db="EMBL/GenBank/DDBJ databases">
        <authorList>
            <person name="Nowell W R."/>
        </authorList>
    </citation>
    <scope>NUCLEOTIDE SEQUENCE</scope>
</reference>
<name>A0A815MPS1_ADIRI</name>
<dbReference type="Gene3D" id="1.25.40.10">
    <property type="entry name" value="Tetratricopeptide repeat domain"/>
    <property type="match status" value="3"/>
</dbReference>
<dbReference type="SUPFAM" id="SSF48452">
    <property type="entry name" value="TPR-like"/>
    <property type="match status" value="3"/>
</dbReference>
<dbReference type="Gene3D" id="3.90.176.10">
    <property type="entry name" value="Toxin ADP-ribosyltransferase, Chain A, domain 1"/>
    <property type="match status" value="1"/>
</dbReference>
<protein>
    <submittedName>
        <fullName evidence="4">Uncharacterized protein</fullName>
    </submittedName>
</protein>
<dbReference type="InterPro" id="IPR011990">
    <property type="entry name" value="TPR-like_helical_dom_sf"/>
</dbReference>
<feature type="repeat" description="TPR" evidence="3">
    <location>
        <begin position="757"/>
        <end position="790"/>
    </location>
</feature>
<feature type="repeat" description="TPR" evidence="3">
    <location>
        <begin position="589"/>
        <end position="622"/>
    </location>
</feature>
<organism evidence="4 5">
    <name type="scientific">Adineta ricciae</name>
    <name type="common">Rotifer</name>
    <dbReference type="NCBI Taxonomy" id="249248"/>
    <lineage>
        <taxon>Eukaryota</taxon>
        <taxon>Metazoa</taxon>
        <taxon>Spiralia</taxon>
        <taxon>Gnathifera</taxon>
        <taxon>Rotifera</taxon>
        <taxon>Eurotatoria</taxon>
        <taxon>Bdelloidea</taxon>
        <taxon>Adinetida</taxon>
        <taxon>Adinetidae</taxon>
        <taxon>Adineta</taxon>
    </lineage>
</organism>
<feature type="repeat" description="TPR" evidence="3">
    <location>
        <begin position="799"/>
        <end position="832"/>
    </location>
</feature>
<dbReference type="PANTHER" id="PTHR45641:SF1">
    <property type="entry name" value="AAA+ ATPASE DOMAIN-CONTAINING PROTEIN"/>
    <property type="match status" value="1"/>
</dbReference>
<keyword evidence="2 3" id="KW-0802">TPR repeat</keyword>
<evidence type="ECO:0000256" key="2">
    <source>
        <dbReference type="ARBA" id="ARBA00022803"/>
    </source>
</evidence>
<dbReference type="PANTHER" id="PTHR45641">
    <property type="entry name" value="TETRATRICOPEPTIDE REPEAT PROTEIN (AFU_ORTHOLOGUE AFUA_6G03870)"/>
    <property type="match status" value="1"/>
</dbReference>
<evidence type="ECO:0000313" key="5">
    <source>
        <dbReference type="Proteomes" id="UP000663828"/>
    </source>
</evidence>
<sequence length="854" mass="97270">MSEEKNATASSRTRYTNRRAQELLLIWLDATIDEMKDKNSIKVISKLKEVINTLHTFTDENKCIKFIDTIDEGKTFLIISGALGQTTVPLIHDKPQIVAIYIYCGNKSRHEQWTQKWSKIGGVFTEIKPICAAMKNEIHEQSSRTSTINTDSQLLNTTVLKDSPPSSSGMKIESLDQLDPSFMYTMVLKEILLQINFQTSHLTKFTNLARQLYADNIHEMKNIDELEHDYYQRTPIWWYTKDSFLYLVINRALRTMDIDIIVKSGFFICDLHRNIAKLHSEQCSEQRFSQEFMVYRGQGLSETDFDRLLKARDGLMSFNNFLSTQPNRKMSLQFAEHASMNPNMVAVLFIMRIDPLVSITPFADIISVGFPDEEEILFSTNATFRIQGCKQTSKIGGRLWEVNLSLTDAADPDLRQLAESVRQETFPDKDPWYRLGELLIKMNGLDTAQDIYESLLDNSCEPASIYRQLSRIKDQQAEYAQAVKFCEKGIQVVEKTRKPNHSDQALFYNELGILNKKMGAYSDALAFHEKALHIVQETCPPSHPDLSTTYNHIGSVYEKMAAYSKALSSHTKALQLQEKYLSSNDRSFSTTYGYIGSVYEKMGEYSKALEYQERALLVQQTSLPSKHPSLATSWSNIGSVCEKMGEYPKALEYHERALTIQQKGLLPNHPDIAASYNNIGSVYEGMKEYSKALSFQERARELQEQSLPSNHPNLAITFNNLGSVHEKLGQCMKALSFQAKAFKILQATLPANHPDLANSYNLLGKALNTTGEYPKAISAHEKAVDIQKKSLPENHPSLAVSYHNMGRVYTNMNNYSKALSFYERALDVGQHSLPENHPSLKMYQEDIKDLKKKM</sequence>
<dbReference type="Proteomes" id="UP000663828">
    <property type="component" value="Unassembled WGS sequence"/>
</dbReference>
<feature type="repeat" description="TPR" evidence="3">
    <location>
        <begin position="673"/>
        <end position="706"/>
    </location>
</feature>
<evidence type="ECO:0000313" key="4">
    <source>
        <dbReference type="EMBL" id="CAF1425747.1"/>
    </source>
</evidence>
<keyword evidence="5" id="KW-1185">Reference proteome</keyword>
<dbReference type="Pfam" id="PF13374">
    <property type="entry name" value="TPR_10"/>
    <property type="match status" value="1"/>
</dbReference>
<evidence type="ECO:0000256" key="1">
    <source>
        <dbReference type="ARBA" id="ARBA00022737"/>
    </source>
</evidence>
<accession>A0A815MPS1</accession>